<reference evidence="2" key="1">
    <citation type="submission" date="2018-07" db="EMBL/GenBank/DDBJ databases">
        <authorList>
            <consortium name="PulseNet: The National Subtyping Network for Foodborne Disease Surveillance"/>
            <person name="Tarr C.L."/>
            <person name="Trees E."/>
            <person name="Katz L.S."/>
            <person name="Carleton-Romer H.A."/>
            <person name="Stroika S."/>
            <person name="Kucerova Z."/>
            <person name="Roache K.F."/>
            <person name="Sabol A.L."/>
            <person name="Besser J."/>
            <person name="Gerner-Smidt P."/>
        </authorList>
    </citation>
    <scope>NUCLEOTIDE SEQUENCE [LARGE SCALE GENOMIC DNA]</scope>
    <source>
        <strain evidence="2">08-0470</strain>
    </source>
</reference>
<feature type="region of interest" description="Disordered" evidence="1">
    <location>
        <begin position="273"/>
        <end position="315"/>
    </location>
</feature>
<evidence type="ECO:0000313" key="2">
    <source>
        <dbReference type="EMBL" id="EBS6847865.1"/>
    </source>
</evidence>
<comment type="caution">
    <text evidence="2">The sequence shown here is derived from an EMBL/GenBank/DDBJ whole genome shotgun (WGS) entry which is preliminary data.</text>
</comment>
<evidence type="ECO:0000256" key="1">
    <source>
        <dbReference type="SAM" id="MobiDB-lite"/>
    </source>
</evidence>
<accession>A0A5V0IMB5</accession>
<organism evidence="2">
    <name type="scientific">Salmonella enterica</name>
    <name type="common">Salmonella choleraesuis</name>
    <dbReference type="NCBI Taxonomy" id="28901"/>
    <lineage>
        <taxon>Bacteria</taxon>
        <taxon>Pseudomonadati</taxon>
        <taxon>Pseudomonadota</taxon>
        <taxon>Gammaproteobacteria</taxon>
        <taxon>Enterobacterales</taxon>
        <taxon>Enterobacteriaceae</taxon>
        <taxon>Salmonella</taxon>
    </lineage>
</organism>
<protein>
    <submittedName>
        <fullName evidence="2">Uncharacterized protein</fullName>
    </submittedName>
</protein>
<feature type="compositionally biased region" description="Pro residues" evidence="1">
    <location>
        <begin position="277"/>
        <end position="315"/>
    </location>
</feature>
<name>A0A5V0IMB5_SALER</name>
<sequence>MFKPIHNNGASNIIFDFDRAEKDDITGMKDIVDYRERIKQLSAVSLQFSQLFCQFENFCKKNNILIFCHSEEELAQCFANENPQYTFSESFDYISRTHSYGFTASTENRIYSISGAQGKHGANHELMHLLSAPGGKTKMLLQISANMMEGTNEYFTREVEQSMPVIEPEITAAYSFTYPKQYEFIKTIIDVCGETVKNALYQIHFCDEDTACLIDAMLLQWKQKSAMGNMKPVYKTPPNEVQARNFLKKFLIEITSSMDGESDNSLALTGFQKRFPTPEPELPLPPPPPPPPLPPPPPPLPGARPPLPGALPPLPGALPPLPGAIPPLPGALPPLPGALPPLPGAPQVSDQIDFGPDEAAAYHIFKAQMMEFLHLVPSPPPLLF</sequence>
<dbReference type="AlphaFoldDB" id="A0A5V0IMB5"/>
<proteinExistence type="predicted"/>
<dbReference type="EMBL" id="AAGWGZ010000006">
    <property type="protein sequence ID" value="EBS6847865.1"/>
    <property type="molecule type" value="Genomic_DNA"/>
</dbReference>
<gene>
    <name evidence="2" type="ORF">CBX34_09155</name>
</gene>